<keyword evidence="3" id="KW-1185">Reference proteome</keyword>
<evidence type="ECO:0000313" key="3">
    <source>
        <dbReference type="Proteomes" id="UP000730161"/>
    </source>
</evidence>
<feature type="transmembrane region" description="Helical" evidence="1">
    <location>
        <begin position="68"/>
        <end position="93"/>
    </location>
</feature>
<feature type="transmembrane region" description="Helical" evidence="1">
    <location>
        <begin position="157"/>
        <end position="182"/>
    </location>
</feature>
<organism evidence="2 3">
    <name type="scientific">Methanocalculus chunghsingensis</name>
    <dbReference type="NCBI Taxonomy" id="156457"/>
    <lineage>
        <taxon>Archaea</taxon>
        <taxon>Methanobacteriati</taxon>
        <taxon>Methanobacteriota</taxon>
        <taxon>Stenosarchaea group</taxon>
        <taxon>Methanomicrobia</taxon>
        <taxon>Methanomicrobiales</taxon>
        <taxon>Methanocalculaceae</taxon>
        <taxon>Methanocalculus</taxon>
    </lineage>
</organism>
<feature type="transmembrane region" description="Helical" evidence="1">
    <location>
        <begin position="113"/>
        <end position="136"/>
    </location>
</feature>
<dbReference type="AlphaFoldDB" id="A0A8J8B3Z4"/>
<gene>
    <name evidence="2" type="ORF">RJ53_01150</name>
</gene>
<comment type="caution">
    <text evidence="2">The sequence shown here is derived from an EMBL/GenBank/DDBJ whole genome shotgun (WGS) entry which is preliminary data.</text>
</comment>
<feature type="transmembrane region" description="Helical" evidence="1">
    <location>
        <begin position="188"/>
        <end position="211"/>
    </location>
</feature>
<protein>
    <recommendedName>
        <fullName evidence="4">DUF4013 domain-containing protein</fullName>
    </recommendedName>
</protein>
<dbReference type="EMBL" id="JWHL01000001">
    <property type="protein sequence ID" value="MBR1368171.1"/>
    <property type="molecule type" value="Genomic_DNA"/>
</dbReference>
<name>A0A8J8B3Z4_9EURY</name>
<proteinExistence type="predicted"/>
<dbReference type="InterPro" id="IPR025098">
    <property type="entry name" value="DUF4013"/>
</dbReference>
<evidence type="ECO:0000256" key="1">
    <source>
        <dbReference type="SAM" id="Phobius"/>
    </source>
</evidence>
<keyword evidence="1" id="KW-1133">Transmembrane helix</keyword>
<evidence type="ECO:0000313" key="2">
    <source>
        <dbReference type="EMBL" id="MBR1368171.1"/>
    </source>
</evidence>
<accession>A0A8J8B3Z4</accession>
<dbReference type="OrthoDB" id="107590at2157"/>
<keyword evidence="1" id="KW-0472">Membrane</keyword>
<reference evidence="2" key="1">
    <citation type="submission" date="2014-12" db="EMBL/GenBank/DDBJ databases">
        <authorList>
            <person name="Huang H.-H."/>
            <person name="Chen S.-C."/>
            <person name="Lai M.-C."/>
        </authorList>
    </citation>
    <scope>NUCLEOTIDE SEQUENCE</scope>
    <source>
        <strain evidence="2">K1F9705b</strain>
    </source>
</reference>
<dbReference type="Proteomes" id="UP000730161">
    <property type="component" value="Unassembled WGS sequence"/>
</dbReference>
<dbReference type="Pfam" id="PF13197">
    <property type="entry name" value="DUF4013"/>
    <property type="match status" value="1"/>
</dbReference>
<feature type="transmembrane region" description="Helical" evidence="1">
    <location>
        <begin position="22"/>
        <end position="41"/>
    </location>
</feature>
<keyword evidence="1" id="KW-0812">Transmembrane</keyword>
<sequence length="230" mass="25413">MDIGEIVTSSFYYAKEGLIGHWRRWFILIIGTVIFPILYGYTVRVMQGNGTAPEVEGYLSLFFDGLKLVLIQIIYAVPAIILTIATVTSALSFDGPVFSSSVAFTPGLATAGLLLALIIYLIAYTLILPMALVSFARSSRIGEAFQFNKILAIIRSIGWIEYILALIILFVIMAGISVVIQILSFIGIIIPLFYILIMILSFAISPLVSIFHARYVRGIFLHGEPDQKII</sequence>
<evidence type="ECO:0008006" key="4">
    <source>
        <dbReference type="Google" id="ProtNLM"/>
    </source>
</evidence>
<dbReference type="RefSeq" id="WP_211529768.1">
    <property type="nucleotide sequence ID" value="NZ_JWHL01000001.1"/>
</dbReference>